<feature type="non-terminal residue" evidence="1">
    <location>
        <position position="342"/>
    </location>
</feature>
<evidence type="ECO:0000313" key="2">
    <source>
        <dbReference type="Proteomes" id="UP000805193"/>
    </source>
</evidence>
<gene>
    <name evidence="1" type="ORF">HPB47_003850</name>
</gene>
<dbReference type="Proteomes" id="UP000805193">
    <property type="component" value="Unassembled WGS sequence"/>
</dbReference>
<keyword evidence="2" id="KW-1185">Reference proteome</keyword>
<evidence type="ECO:0000313" key="1">
    <source>
        <dbReference type="EMBL" id="KAG0419837.1"/>
    </source>
</evidence>
<sequence>MAPTVECAKCHKEIQADGKNLVCADCTSAYHLGKNCSGVGDSTFTTMGQAKRENRDNPPALNPTPCSPSTDTDSLKAQLSSMNKKLEALLSLKESVDALQTIPTRLNELLLLKPIVEGLTTTVRDVQASIADFSGKYDILLKAATSNTQAVKTLQDEVSSLQATVQSQAAEILQVRAAQNDKGAADVTHDAISQSDSTLLATQITAMSQKLDTLSVLKTSVDALLELPGQVEQLLLLKPSIDQMKASIEEVRTLITSLEKNYDSLLASVSAHTTDINDLRTEVEALKATVTEQAAAILSLRMETNEAEQNSRRQNMEIHGLKVTSGEAPVSIVAGLAAKLGI</sequence>
<accession>A0AC60PIZ0</accession>
<organism evidence="1 2">
    <name type="scientific">Ixodes persulcatus</name>
    <name type="common">Taiga tick</name>
    <dbReference type="NCBI Taxonomy" id="34615"/>
    <lineage>
        <taxon>Eukaryota</taxon>
        <taxon>Metazoa</taxon>
        <taxon>Ecdysozoa</taxon>
        <taxon>Arthropoda</taxon>
        <taxon>Chelicerata</taxon>
        <taxon>Arachnida</taxon>
        <taxon>Acari</taxon>
        <taxon>Parasitiformes</taxon>
        <taxon>Ixodida</taxon>
        <taxon>Ixodoidea</taxon>
        <taxon>Ixodidae</taxon>
        <taxon>Ixodinae</taxon>
        <taxon>Ixodes</taxon>
    </lineage>
</organism>
<reference evidence="1 2" key="1">
    <citation type="journal article" date="2020" name="Cell">
        <title>Large-Scale Comparative Analyses of Tick Genomes Elucidate Their Genetic Diversity and Vector Capacities.</title>
        <authorList>
            <consortium name="Tick Genome and Microbiome Consortium (TIGMIC)"/>
            <person name="Jia N."/>
            <person name="Wang J."/>
            <person name="Shi W."/>
            <person name="Du L."/>
            <person name="Sun Y."/>
            <person name="Zhan W."/>
            <person name="Jiang J.F."/>
            <person name="Wang Q."/>
            <person name="Zhang B."/>
            <person name="Ji P."/>
            <person name="Bell-Sakyi L."/>
            <person name="Cui X.M."/>
            <person name="Yuan T.T."/>
            <person name="Jiang B.G."/>
            <person name="Yang W.F."/>
            <person name="Lam T.T."/>
            <person name="Chang Q.C."/>
            <person name="Ding S.J."/>
            <person name="Wang X.J."/>
            <person name="Zhu J.G."/>
            <person name="Ruan X.D."/>
            <person name="Zhao L."/>
            <person name="Wei J.T."/>
            <person name="Ye R.Z."/>
            <person name="Que T.C."/>
            <person name="Du C.H."/>
            <person name="Zhou Y.H."/>
            <person name="Cheng J.X."/>
            <person name="Dai P.F."/>
            <person name="Guo W.B."/>
            <person name="Han X.H."/>
            <person name="Huang E.J."/>
            <person name="Li L.F."/>
            <person name="Wei W."/>
            <person name="Gao Y.C."/>
            <person name="Liu J.Z."/>
            <person name="Shao H.Z."/>
            <person name="Wang X."/>
            <person name="Wang C.C."/>
            <person name="Yang T.C."/>
            <person name="Huo Q.B."/>
            <person name="Li W."/>
            <person name="Chen H.Y."/>
            <person name="Chen S.E."/>
            <person name="Zhou L.G."/>
            <person name="Ni X.B."/>
            <person name="Tian J.H."/>
            <person name="Sheng Y."/>
            <person name="Liu T."/>
            <person name="Pan Y.S."/>
            <person name="Xia L.Y."/>
            <person name="Li J."/>
            <person name="Zhao F."/>
            <person name="Cao W.C."/>
        </authorList>
    </citation>
    <scope>NUCLEOTIDE SEQUENCE [LARGE SCALE GENOMIC DNA]</scope>
    <source>
        <strain evidence="1">Iper-2018</strain>
    </source>
</reference>
<name>A0AC60PIZ0_IXOPE</name>
<protein>
    <submittedName>
        <fullName evidence="1">Uncharacterized protein</fullName>
    </submittedName>
</protein>
<dbReference type="EMBL" id="JABSTQ010010572">
    <property type="protein sequence ID" value="KAG0419837.1"/>
    <property type="molecule type" value="Genomic_DNA"/>
</dbReference>
<comment type="caution">
    <text evidence="1">The sequence shown here is derived from an EMBL/GenBank/DDBJ whole genome shotgun (WGS) entry which is preliminary data.</text>
</comment>
<proteinExistence type="predicted"/>